<protein>
    <recommendedName>
        <fullName evidence="1">bis(5'-nucleosyl)-tetraphosphatase (symmetrical)</fullName>
        <ecNumber evidence="1">3.6.1.41</ecNumber>
    </recommendedName>
</protein>
<dbReference type="Pfam" id="PF01966">
    <property type="entry name" value="HD"/>
    <property type="match status" value="1"/>
</dbReference>
<dbReference type="GO" id="GO:0008803">
    <property type="term" value="F:bis(5'-nucleosyl)-tetraphosphatase (symmetrical) activity"/>
    <property type="evidence" value="ECO:0007669"/>
    <property type="project" value="UniProtKB-EC"/>
</dbReference>
<dbReference type="Proteomes" id="UP000294650">
    <property type="component" value="Unassembled WGS sequence"/>
</dbReference>
<dbReference type="InterPro" id="IPR006674">
    <property type="entry name" value="HD_domain"/>
</dbReference>
<feature type="domain" description="HD" evidence="7">
    <location>
        <begin position="18"/>
        <end position="133"/>
    </location>
</feature>
<sequence>MDVNKAFEIVQPFLKPERFEHTKRVVETAVKLSQKYGGDQNKVELAAAFHDIAKNRPADLLKRWILREPLLPRDLLEFHHELWHGPVGALMVRQDYGIEDPDILNAIRYHTTGRPAMTKLEKIVFIADYIEPGRKFPGIEEAREITEKDLDLGCHVALKNTIQFLMKQRQPIYPATFYAYNDLTQKLKR</sequence>
<comment type="catalytic activity">
    <reaction evidence="6">
        <text>P(1),P(4)-bis(5'-adenosyl) tetraphosphate + H2O = 2 ADP + 2 H(+)</text>
        <dbReference type="Rhea" id="RHEA:24252"/>
        <dbReference type="ChEBI" id="CHEBI:15377"/>
        <dbReference type="ChEBI" id="CHEBI:15378"/>
        <dbReference type="ChEBI" id="CHEBI:58141"/>
        <dbReference type="ChEBI" id="CHEBI:456216"/>
        <dbReference type="EC" id="3.6.1.41"/>
    </reaction>
</comment>
<dbReference type="GO" id="GO:0000166">
    <property type="term" value="F:nucleotide binding"/>
    <property type="evidence" value="ECO:0007669"/>
    <property type="project" value="UniProtKB-KW"/>
</dbReference>
<dbReference type="InterPro" id="IPR051094">
    <property type="entry name" value="Diverse_Catalytic_Enzymes"/>
</dbReference>
<dbReference type="Gene3D" id="1.10.3210.10">
    <property type="entry name" value="Hypothetical protein af1432"/>
    <property type="match status" value="1"/>
</dbReference>
<accession>A0A4R3NDP3</accession>
<evidence type="ECO:0000256" key="1">
    <source>
        <dbReference type="ARBA" id="ARBA00012506"/>
    </source>
</evidence>
<name>A0A4R3NDP3_9BACI</name>
<keyword evidence="5" id="KW-0408">Iron</keyword>
<dbReference type="AlphaFoldDB" id="A0A4R3NDP3"/>
<keyword evidence="9" id="KW-1185">Reference proteome</keyword>
<dbReference type="InterPro" id="IPR003607">
    <property type="entry name" value="HD/PDEase_dom"/>
</dbReference>
<evidence type="ECO:0000256" key="6">
    <source>
        <dbReference type="ARBA" id="ARBA00049417"/>
    </source>
</evidence>
<dbReference type="PROSITE" id="PS51831">
    <property type="entry name" value="HD"/>
    <property type="match status" value="1"/>
</dbReference>
<dbReference type="EC" id="3.6.1.41" evidence="1"/>
<dbReference type="SUPFAM" id="SSF109604">
    <property type="entry name" value="HD-domain/PDEase-like"/>
    <property type="match status" value="1"/>
</dbReference>
<evidence type="ECO:0000313" key="9">
    <source>
        <dbReference type="Proteomes" id="UP000294650"/>
    </source>
</evidence>
<dbReference type="SMART" id="SM00471">
    <property type="entry name" value="HDc"/>
    <property type="match status" value="1"/>
</dbReference>
<gene>
    <name evidence="8" type="ORF">EDD68_101416</name>
</gene>
<dbReference type="CDD" id="cd00077">
    <property type="entry name" value="HDc"/>
    <property type="match status" value="1"/>
</dbReference>
<dbReference type="GO" id="GO:0046872">
    <property type="term" value="F:metal ion binding"/>
    <property type="evidence" value="ECO:0007669"/>
    <property type="project" value="UniProtKB-KW"/>
</dbReference>
<keyword evidence="3" id="KW-0547">Nucleotide-binding</keyword>
<dbReference type="PANTHER" id="PTHR35795:SF1">
    <property type="entry name" value="BIS(5'-NUCLEOSYL)-TETRAPHOSPHATASE, SYMMETRICAL"/>
    <property type="match status" value="1"/>
</dbReference>
<keyword evidence="4 8" id="KW-0378">Hydrolase</keyword>
<evidence type="ECO:0000256" key="3">
    <source>
        <dbReference type="ARBA" id="ARBA00022741"/>
    </source>
</evidence>
<dbReference type="InterPro" id="IPR005249">
    <property type="entry name" value="YqeK"/>
</dbReference>
<evidence type="ECO:0000313" key="8">
    <source>
        <dbReference type="EMBL" id="TCT27050.1"/>
    </source>
</evidence>
<dbReference type="EMBL" id="SMAN01000001">
    <property type="protein sequence ID" value="TCT27050.1"/>
    <property type="molecule type" value="Genomic_DNA"/>
</dbReference>
<dbReference type="PANTHER" id="PTHR35795">
    <property type="entry name" value="SLR1885 PROTEIN"/>
    <property type="match status" value="1"/>
</dbReference>
<keyword evidence="2" id="KW-0479">Metal-binding</keyword>
<evidence type="ECO:0000259" key="7">
    <source>
        <dbReference type="PROSITE" id="PS51831"/>
    </source>
</evidence>
<proteinExistence type="predicted"/>
<dbReference type="NCBIfam" id="TIGR00488">
    <property type="entry name" value="bis(5'-nucleosyl)-tetraphosphatase (symmetrical) YqeK"/>
    <property type="match status" value="1"/>
</dbReference>
<evidence type="ECO:0000256" key="4">
    <source>
        <dbReference type="ARBA" id="ARBA00022801"/>
    </source>
</evidence>
<dbReference type="OrthoDB" id="9782134at2"/>
<comment type="caution">
    <text evidence="8">The sequence shown here is derived from an EMBL/GenBank/DDBJ whole genome shotgun (WGS) entry which is preliminary data.</text>
</comment>
<dbReference type="RefSeq" id="WP_132370542.1">
    <property type="nucleotide sequence ID" value="NZ_SMAN01000001.1"/>
</dbReference>
<evidence type="ECO:0000256" key="2">
    <source>
        <dbReference type="ARBA" id="ARBA00022723"/>
    </source>
</evidence>
<organism evidence="8 9">
    <name type="scientific">Melghiribacillus thermohalophilus</name>
    <dbReference type="NCBI Taxonomy" id="1324956"/>
    <lineage>
        <taxon>Bacteria</taxon>
        <taxon>Bacillati</taxon>
        <taxon>Bacillota</taxon>
        <taxon>Bacilli</taxon>
        <taxon>Bacillales</taxon>
        <taxon>Bacillaceae</taxon>
        <taxon>Melghiribacillus</taxon>
    </lineage>
</organism>
<reference evidence="8 9" key="1">
    <citation type="submission" date="2019-03" db="EMBL/GenBank/DDBJ databases">
        <title>Genomic Encyclopedia of Type Strains, Phase IV (KMG-IV): sequencing the most valuable type-strain genomes for metagenomic binning, comparative biology and taxonomic classification.</title>
        <authorList>
            <person name="Goeker M."/>
        </authorList>
    </citation>
    <scope>NUCLEOTIDE SEQUENCE [LARGE SCALE GENOMIC DNA]</scope>
    <source>
        <strain evidence="8 9">DSM 25894</strain>
    </source>
</reference>
<evidence type="ECO:0000256" key="5">
    <source>
        <dbReference type="ARBA" id="ARBA00023004"/>
    </source>
</evidence>